<evidence type="ECO:0000313" key="18">
    <source>
        <dbReference type="Proteomes" id="UP001158598"/>
    </source>
</evidence>
<organism evidence="17 18">
    <name type="scientific">Methylococcus capsulatus</name>
    <dbReference type="NCBI Taxonomy" id="414"/>
    <lineage>
        <taxon>Bacteria</taxon>
        <taxon>Pseudomonadati</taxon>
        <taxon>Pseudomonadota</taxon>
        <taxon>Gammaproteobacteria</taxon>
        <taxon>Methylococcales</taxon>
        <taxon>Methylococcaceae</taxon>
        <taxon>Methylococcus</taxon>
    </lineage>
</organism>
<keyword evidence="5 14" id="KW-0347">Helicase</keyword>
<dbReference type="Pfam" id="PF21196">
    <property type="entry name" value="PcrA_UvrD_tudor"/>
    <property type="match status" value="1"/>
</dbReference>
<feature type="domain" description="UvrD-like helicase C-terminal" evidence="16">
    <location>
        <begin position="287"/>
        <end position="565"/>
    </location>
</feature>
<keyword evidence="9" id="KW-0413">Isomerase</keyword>
<dbReference type="FunFam" id="1.10.10.160:FF:000001">
    <property type="entry name" value="ATP-dependent DNA helicase"/>
    <property type="match status" value="1"/>
</dbReference>
<proteinExistence type="inferred from homology"/>
<comment type="catalytic activity">
    <reaction evidence="10">
        <text>Couples ATP hydrolysis with the unwinding of duplex DNA by translocating in the 3'-5' direction.</text>
        <dbReference type="EC" id="5.6.2.4"/>
    </reaction>
</comment>
<dbReference type="PANTHER" id="PTHR11070:SF2">
    <property type="entry name" value="ATP-DEPENDENT DNA HELICASE SRS2"/>
    <property type="match status" value="1"/>
</dbReference>
<dbReference type="Gene3D" id="1.10.10.160">
    <property type="match status" value="1"/>
</dbReference>
<dbReference type="GO" id="GO:0033202">
    <property type="term" value="C:DNA helicase complex"/>
    <property type="evidence" value="ECO:0007669"/>
    <property type="project" value="TreeGrafter"/>
</dbReference>
<dbReference type="EC" id="5.6.2.4" evidence="11"/>
<dbReference type="Proteomes" id="UP001158598">
    <property type="component" value="Chromosome"/>
</dbReference>
<dbReference type="CDD" id="cd17932">
    <property type="entry name" value="DEXQc_UvrD"/>
    <property type="match status" value="1"/>
</dbReference>
<evidence type="ECO:0000256" key="13">
    <source>
        <dbReference type="ARBA" id="ARBA00048988"/>
    </source>
</evidence>
<evidence type="ECO:0000259" key="16">
    <source>
        <dbReference type="PROSITE" id="PS51217"/>
    </source>
</evidence>
<name>A0AA35UID3_METCP</name>
<dbReference type="PROSITE" id="PS51198">
    <property type="entry name" value="UVRD_HELICASE_ATP_BIND"/>
    <property type="match status" value="1"/>
</dbReference>
<dbReference type="PROSITE" id="PS51217">
    <property type="entry name" value="UVRD_HELICASE_CTER"/>
    <property type="match status" value="1"/>
</dbReference>
<dbReference type="GO" id="GO:0009314">
    <property type="term" value="P:response to radiation"/>
    <property type="evidence" value="ECO:0007669"/>
    <property type="project" value="UniProtKB-ARBA"/>
</dbReference>
<evidence type="ECO:0000256" key="3">
    <source>
        <dbReference type="ARBA" id="ARBA00022763"/>
    </source>
</evidence>
<dbReference type="Pfam" id="PF13361">
    <property type="entry name" value="UvrD_C"/>
    <property type="match status" value="2"/>
</dbReference>
<evidence type="ECO:0000256" key="10">
    <source>
        <dbReference type="ARBA" id="ARBA00034617"/>
    </source>
</evidence>
<evidence type="ECO:0000256" key="1">
    <source>
        <dbReference type="ARBA" id="ARBA00009922"/>
    </source>
</evidence>
<dbReference type="InterPro" id="IPR013986">
    <property type="entry name" value="DExx_box_DNA_helicase_dom_sf"/>
</dbReference>
<evidence type="ECO:0000256" key="9">
    <source>
        <dbReference type="ARBA" id="ARBA00023235"/>
    </source>
</evidence>
<evidence type="ECO:0000256" key="12">
    <source>
        <dbReference type="ARBA" id="ARBA00034923"/>
    </source>
</evidence>
<dbReference type="InterPro" id="IPR014017">
    <property type="entry name" value="DNA_helicase_UvrD-like_C"/>
</dbReference>
<dbReference type="GO" id="GO:0005524">
    <property type="term" value="F:ATP binding"/>
    <property type="evidence" value="ECO:0007669"/>
    <property type="project" value="UniProtKB-UniRule"/>
</dbReference>
<dbReference type="FunFam" id="3.40.50.300:FF:001201">
    <property type="entry name" value="ATP-dependent DNA helicase UvrD2"/>
    <property type="match status" value="1"/>
</dbReference>
<evidence type="ECO:0000313" key="17">
    <source>
        <dbReference type="EMBL" id="CAI8729978.1"/>
    </source>
</evidence>
<protein>
    <recommendedName>
        <fullName evidence="11">DNA 3'-5' helicase</fullName>
        <ecNumber evidence="11">5.6.2.4</ecNumber>
    </recommendedName>
    <alternativeName>
        <fullName evidence="12">DNA 3'-5' helicase II</fullName>
    </alternativeName>
</protein>
<dbReference type="NCBIfam" id="NF008743">
    <property type="entry name" value="PRK11773.1"/>
    <property type="match status" value="1"/>
</dbReference>
<evidence type="ECO:0000256" key="2">
    <source>
        <dbReference type="ARBA" id="ARBA00022741"/>
    </source>
</evidence>
<dbReference type="RefSeq" id="WP_017364354.1">
    <property type="nucleotide sequence ID" value="NZ_OX458332.1"/>
</dbReference>
<dbReference type="GO" id="GO:0016787">
    <property type="term" value="F:hydrolase activity"/>
    <property type="evidence" value="ECO:0007669"/>
    <property type="project" value="UniProtKB-UniRule"/>
</dbReference>
<evidence type="ECO:0000256" key="8">
    <source>
        <dbReference type="ARBA" id="ARBA00023204"/>
    </source>
</evidence>
<keyword evidence="6 14" id="KW-0067">ATP-binding</keyword>
<dbReference type="PANTHER" id="PTHR11070">
    <property type="entry name" value="UVRD / RECB / PCRA DNA HELICASE FAMILY MEMBER"/>
    <property type="match status" value="1"/>
</dbReference>
<dbReference type="GO" id="GO:0005829">
    <property type="term" value="C:cytosol"/>
    <property type="evidence" value="ECO:0007669"/>
    <property type="project" value="TreeGrafter"/>
</dbReference>
<dbReference type="InterPro" id="IPR027417">
    <property type="entry name" value="P-loop_NTPase"/>
</dbReference>
<evidence type="ECO:0000256" key="6">
    <source>
        <dbReference type="ARBA" id="ARBA00022840"/>
    </source>
</evidence>
<keyword evidence="8" id="KW-0234">DNA repair</keyword>
<accession>A0AA35UID3</accession>
<dbReference type="InterPro" id="IPR000212">
    <property type="entry name" value="DNA_helicase_UvrD/REP"/>
</dbReference>
<dbReference type="GO" id="GO:0043138">
    <property type="term" value="F:3'-5' DNA helicase activity"/>
    <property type="evidence" value="ECO:0007669"/>
    <property type="project" value="UniProtKB-EC"/>
</dbReference>
<reference evidence="17" key="1">
    <citation type="submission" date="2023-03" db="EMBL/GenBank/DDBJ databases">
        <authorList>
            <person name="Pearce D."/>
        </authorList>
    </citation>
    <scope>NUCLEOTIDE SEQUENCE</scope>
    <source>
        <strain evidence="17">Mc</strain>
    </source>
</reference>
<evidence type="ECO:0000256" key="11">
    <source>
        <dbReference type="ARBA" id="ARBA00034808"/>
    </source>
</evidence>
<keyword evidence="2 14" id="KW-0547">Nucleotide-binding</keyword>
<dbReference type="Gene3D" id="3.40.50.300">
    <property type="entry name" value="P-loop containing nucleotide triphosphate hydrolases"/>
    <property type="match status" value="2"/>
</dbReference>
<evidence type="ECO:0000256" key="7">
    <source>
        <dbReference type="ARBA" id="ARBA00023125"/>
    </source>
</evidence>
<keyword evidence="4 14" id="KW-0378">Hydrolase</keyword>
<dbReference type="Pfam" id="PF00580">
    <property type="entry name" value="UvrD-helicase"/>
    <property type="match status" value="1"/>
</dbReference>
<keyword evidence="7" id="KW-0238">DNA-binding</keyword>
<dbReference type="AlphaFoldDB" id="A0AA35UID3"/>
<dbReference type="Gene3D" id="1.10.486.10">
    <property type="entry name" value="PCRA, domain 4"/>
    <property type="match status" value="1"/>
</dbReference>
<feature type="domain" description="UvrD-like helicase ATP-binding" evidence="15">
    <location>
        <begin position="8"/>
        <end position="286"/>
    </location>
</feature>
<dbReference type="InterPro" id="IPR014016">
    <property type="entry name" value="UvrD-like_ATP-bd"/>
</dbReference>
<dbReference type="SUPFAM" id="SSF52540">
    <property type="entry name" value="P-loop containing nucleoside triphosphate hydrolases"/>
    <property type="match status" value="1"/>
</dbReference>
<dbReference type="GO" id="GO:0003677">
    <property type="term" value="F:DNA binding"/>
    <property type="evidence" value="ECO:0007669"/>
    <property type="project" value="UniProtKB-KW"/>
</dbReference>
<feature type="binding site" evidence="14">
    <location>
        <begin position="29"/>
        <end position="36"/>
    </location>
    <ligand>
        <name>ATP</name>
        <dbReference type="ChEBI" id="CHEBI:30616"/>
    </ligand>
</feature>
<evidence type="ECO:0000256" key="5">
    <source>
        <dbReference type="ARBA" id="ARBA00022806"/>
    </source>
</evidence>
<evidence type="ECO:0000256" key="14">
    <source>
        <dbReference type="PROSITE-ProRule" id="PRU00560"/>
    </source>
</evidence>
<gene>
    <name evidence="17" type="primary">uvrD</name>
    <name evidence="17" type="ORF">MCNOR_0260</name>
</gene>
<dbReference type="EMBL" id="OX458332">
    <property type="protein sequence ID" value="CAI8729978.1"/>
    <property type="molecule type" value="Genomic_DNA"/>
</dbReference>
<evidence type="ECO:0000256" key="4">
    <source>
        <dbReference type="ARBA" id="ARBA00022801"/>
    </source>
</evidence>
<dbReference type="CDD" id="cd18807">
    <property type="entry name" value="SF1_C_UvrD"/>
    <property type="match status" value="1"/>
</dbReference>
<dbReference type="GO" id="GO:0000725">
    <property type="term" value="P:recombinational repair"/>
    <property type="evidence" value="ECO:0007669"/>
    <property type="project" value="TreeGrafter"/>
</dbReference>
<keyword evidence="3" id="KW-0227">DNA damage</keyword>
<comment type="catalytic activity">
    <reaction evidence="13">
        <text>ATP + H2O = ADP + phosphate + H(+)</text>
        <dbReference type="Rhea" id="RHEA:13065"/>
        <dbReference type="ChEBI" id="CHEBI:15377"/>
        <dbReference type="ChEBI" id="CHEBI:15378"/>
        <dbReference type="ChEBI" id="CHEBI:30616"/>
        <dbReference type="ChEBI" id="CHEBI:43474"/>
        <dbReference type="ChEBI" id="CHEBI:456216"/>
        <dbReference type="EC" id="5.6.2.4"/>
    </reaction>
</comment>
<sequence length="726" mass="82280">MDITDIIAPLNEAQREAVTAPDRSLLVLAGAGSGKTRVLIHRIAWLLRAEGVSPHAILAVTFTNKAANEMKARLEALLDLSARDLWVGTFHGLAHRLLRRHAADAGLHEGFQILDSDDQYRLIRRLLKTLELDEARWPPRQIQWYINAQKDQGSRARNLPDSYDPFERQMRRIYLAYEELCQRSGLVDFAELLLRTHEFLRDNADVLAHYQERFQHVLVDEFQDTNDVQYAWLRLLTQDRDNLSVVGDDDQSIYGWRGAKIENLHRFRRDYPRHRMIRLEQNYRSTGNILSAANTLIARNEGRLGKNLWTEGGRGEPISVYAAFNEQDEAGFVVNRIGRWVREGGRRSDAAILYRSNAQSRQFEERLLAHGIPYRVYGGLRFFERAEIKDALAYLRLMANRHDDPGFERVINTPTRGIGAKTLDLVRELARFERLSLWSAARKLIADNVLPARATGALAGFLDLVETMAGAAQGRALWEQVELAVKGSGLLEHYRKEKGEQAEARVENLEELVGAARQFELSPLIDPELGGLDQFLAHAALEAGENQGETFEDCVQLMTLHAAKGLEFDLVFLVGLEEGLFPSLQSLEDPARLEEERRLCYVGITRARRKLYITHAECRRLYGKETYPRRSRFLRELPPDCLEEVRIKGGVSRPVASAMQSGDASAILGADAPGEFRLGQRVRHGKFGEGVILQREGDGAQARVHVNFAEVGAKWLMLAYAKLEPI</sequence>
<evidence type="ECO:0000259" key="15">
    <source>
        <dbReference type="PROSITE" id="PS51198"/>
    </source>
</evidence>
<comment type="similarity">
    <text evidence="1">Belongs to the helicase family. UvrD subfamily.</text>
</comment>